<feature type="region of interest" description="Disordered" evidence="12">
    <location>
        <begin position="1"/>
        <end position="94"/>
    </location>
</feature>
<keyword evidence="10" id="KW-0539">Nucleus</keyword>
<feature type="domain" description="C2H2-type" evidence="13">
    <location>
        <begin position="263"/>
        <end position="290"/>
    </location>
</feature>
<dbReference type="GO" id="GO:0005634">
    <property type="term" value="C:nucleus"/>
    <property type="evidence" value="ECO:0007669"/>
    <property type="project" value="UniProtKB-SubCell"/>
</dbReference>
<dbReference type="InterPro" id="IPR050331">
    <property type="entry name" value="Zinc_finger"/>
</dbReference>
<dbReference type="GO" id="GO:0010468">
    <property type="term" value="P:regulation of gene expression"/>
    <property type="evidence" value="ECO:0007669"/>
    <property type="project" value="TreeGrafter"/>
</dbReference>
<dbReference type="PANTHER" id="PTHR16515">
    <property type="entry name" value="PR DOMAIN ZINC FINGER PROTEIN"/>
    <property type="match status" value="1"/>
</dbReference>
<dbReference type="SUPFAM" id="SSF57667">
    <property type="entry name" value="beta-beta-alpha zinc fingers"/>
    <property type="match status" value="4"/>
</dbReference>
<dbReference type="Ensembl" id="ENSDLAT00005076378.1">
    <property type="protein sequence ID" value="ENSDLAP00005067776.1"/>
    <property type="gene ID" value="ENSDLAG00005028241.1"/>
</dbReference>
<protein>
    <recommendedName>
        <fullName evidence="13">C2H2-type domain-containing protein</fullName>
    </recommendedName>
</protein>
<proteinExistence type="predicted"/>
<keyword evidence="4" id="KW-0677">Repeat</keyword>
<evidence type="ECO:0000313" key="15">
    <source>
        <dbReference type="Proteomes" id="UP000694389"/>
    </source>
</evidence>
<dbReference type="SMART" id="SM00355">
    <property type="entry name" value="ZnF_C2H2"/>
    <property type="match status" value="7"/>
</dbReference>
<evidence type="ECO:0000256" key="10">
    <source>
        <dbReference type="ARBA" id="ARBA00023242"/>
    </source>
</evidence>
<dbReference type="Pfam" id="PF00096">
    <property type="entry name" value="zf-C2H2"/>
    <property type="match status" value="5"/>
</dbReference>
<dbReference type="PANTHER" id="PTHR16515:SF49">
    <property type="entry name" value="GASTRULA ZINC FINGER PROTEIN XLCGF49.1-LIKE-RELATED"/>
    <property type="match status" value="1"/>
</dbReference>
<evidence type="ECO:0000256" key="11">
    <source>
        <dbReference type="PROSITE-ProRule" id="PRU00042"/>
    </source>
</evidence>
<dbReference type="InterPro" id="IPR036236">
    <property type="entry name" value="Znf_C2H2_sf"/>
</dbReference>
<feature type="domain" description="C2H2-type" evidence="13">
    <location>
        <begin position="319"/>
        <end position="342"/>
    </location>
</feature>
<dbReference type="FunFam" id="3.30.160.60:FF:002343">
    <property type="entry name" value="Zinc finger protein 33A"/>
    <property type="match status" value="1"/>
</dbReference>
<dbReference type="GO" id="GO:0003677">
    <property type="term" value="F:DNA binding"/>
    <property type="evidence" value="ECO:0007669"/>
    <property type="project" value="UniProtKB-KW"/>
</dbReference>
<accession>A0A8P4G487</accession>
<dbReference type="FunFam" id="3.30.160.60:FF:000645">
    <property type="entry name" value="Zinc finger and BTB domain containing 40"/>
    <property type="match status" value="1"/>
</dbReference>
<dbReference type="FunFam" id="3.30.160.60:FF:000446">
    <property type="entry name" value="Zinc finger protein"/>
    <property type="match status" value="1"/>
</dbReference>
<dbReference type="InterPro" id="IPR013087">
    <property type="entry name" value="Znf_C2H2_type"/>
</dbReference>
<dbReference type="GeneTree" id="ENSGT01150000286958"/>
<evidence type="ECO:0000313" key="14">
    <source>
        <dbReference type="Ensembl" id="ENSDLAP00005067776.1"/>
    </source>
</evidence>
<evidence type="ECO:0000256" key="3">
    <source>
        <dbReference type="ARBA" id="ARBA00022723"/>
    </source>
</evidence>
<dbReference type="PROSITE" id="PS00028">
    <property type="entry name" value="ZINC_FINGER_C2H2_1"/>
    <property type="match status" value="5"/>
</dbReference>
<sequence>REEVPPEQEWRPSLVQEDHEVQTQHPHFKKEQEDVWTSQEGEQLQGLEEKPQSSQLYQRRAELMGTEADREDCGGPEPAPHRNAQPGTGDRTEYCPEPESKVIADDKTTTSEAHLGLNFMRNKGYDSCEKPFGCSVCGKQFSHNSNLRTHMRTHTGEKPFSCSVCAKSFGQKASLQKHFTCHTGEKPYSCPFCNKCFSRSEHLQSHTRMHTGEKPFSCSVCDRKFTWRHQVKTHKCVGADEDCGGPEPTDDNDDDLKDPDRRFRCPVCCKTFKHKRNLNIHMRTHTGVKPFSCSLCSKSFTQKAGLDYHLKTHRGEKPFSCSFCGKSFGQKAHLQSHLTNRTSGFDCSCKCV</sequence>
<reference evidence="14" key="1">
    <citation type="submission" date="2025-08" db="UniProtKB">
        <authorList>
            <consortium name="Ensembl"/>
        </authorList>
    </citation>
    <scope>IDENTIFICATION</scope>
</reference>
<dbReference type="FunFam" id="3.30.160.60:FF:000512">
    <property type="entry name" value="zinc finger protein 197 isoform X1"/>
    <property type="match status" value="1"/>
</dbReference>
<evidence type="ECO:0000256" key="12">
    <source>
        <dbReference type="SAM" id="MobiDB-lite"/>
    </source>
</evidence>
<feature type="domain" description="C2H2-type" evidence="13">
    <location>
        <begin position="188"/>
        <end position="215"/>
    </location>
</feature>
<dbReference type="FunFam" id="3.30.160.60:FF:000363">
    <property type="entry name" value="Zinc finger protein 239"/>
    <property type="match status" value="1"/>
</dbReference>
<keyword evidence="5 11" id="KW-0863">Zinc-finger</keyword>
<keyword evidence="6" id="KW-0862">Zinc</keyword>
<dbReference type="PROSITE" id="PS50157">
    <property type="entry name" value="ZINC_FINGER_C2H2_2"/>
    <property type="match status" value="6"/>
</dbReference>
<keyword evidence="15" id="KW-1185">Reference proteome</keyword>
<evidence type="ECO:0000256" key="4">
    <source>
        <dbReference type="ARBA" id="ARBA00022737"/>
    </source>
</evidence>
<evidence type="ECO:0000256" key="2">
    <source>
        <dbReference type="ARBA" id="ARBA00004123"/>
    </source>
</evidence>
<name>A0A8P4G487_DICLA</name>
<dbReference type="Gene3D" id="3.30.160.60">
    <property type="entry name" value="Classic Zinc Finger"/>
    <property type="match status" value="7"/>
</dbReference>
<evidence type="ECO:0000256" key="7">
    <source>
        <dbReference type="ARBA" id="ARBA00023015"/>
    </source>
</evidence>
<dbReference type="FunFam" id="3.30.160.60:FF:000478">
    <property type="entry name" value="Zinc finger protein 133"/>
    <property type="match status" value="1"/>
</dbReference>
<reference evidence="14" key="2">
    <citation type="submission" date="2025-09" db="UniProtKB">
        <authorList>
            <consortium name="Ensembl"/>
        </authorList>
    </citation>
    <scope>IDENTIFICATION</scope>
</reference>
<organism evidence="14 15">
    <name type="scientific">Dicentrarchus labrax</name>
    <name type="common">European seabass</name>
    <name type="synonym">Morone labrax</name>
    <dbReference type="NCBI Taxonomy" id="13489"/>
    <lineage>
        <taxon>Eukaryota</taxon>
        <taxon>Metazoa</taxon>
        <taxon>Chordata</taxon>
        <taxon>Craniata</taxon>
        <taxon>Vertebrata</taxon>
        <taxon>Euteleostomi</taxon>
        <taxon>Actinopterygii</taxon>
        <taxon>Neopterygii</taxon>
        <taxon>Teleostei</taxon>
        <taxon>Neoteleostei</taxon>
        <taxon>Acanthomorphata</taxon>
        <taxon>Eupercaria</taxon>
        <taxon>Moronidae</taxon>
        <taxon>Dicentrarchus</taxon>
    </lineage>
</organism>
<feature type="domain" description="C2H2-type" evidence="13">
    <location>
        <begin position="291"/>
        <end position="318"/>
    </location>
</feature>
<feature type="domain" description="C2H2-type" evidence="13">
    <location>
        <begin position="132"/>
        <end position="159"/>
    </location>
</feature>
<evidence type="ECO:0000259" key="13">
    <source>
        <dbReference type="PROSITE" id="PS50157"/>
    </source>
</evidence>
<dbReference type="Proteomes" id="UP000694389">
    <property type="component" value="Unassembled WGS sequence"/>
</dbReference>
<feature type="compositionally biased region" description="Basic and acidic residues" evidence="12">
    <location>
        <begin position="59"/>
        <end position="73"/>
    </location>
</feature>
<dbReference type="FunFam" id="3.30.160.60:FF:000072">
    <property type="entry name" value="zinc finger protein 143 isoform X1"/>
    <property type="match status" value="1"/>
</dbReference>
<dbReference type="GO" id="GO:0008270">
    <property type="term" value="F:zinc ion binding"/>
    <property type="evidence" value="ECO:0007669"/>
    <property type="project" value="UniProtKB-KW"/>
</dbReference>
<dbReference type="AlphaFoldDB" id="A0A8P4G487"/>
<comment type="subcellular location">
    <subcellularLocation>
        <location evidence="2">Nucleus</location>
    </subcellularLocation>
</comment>
<evidence type="ECO:0000256" key="8">
    <source>
        <dbReference type="ARBA" id="ARBA00023125"/>
    </source>
</evidence>
<keyword evidence="7" id="KW-0805">Transcription regulation</keyword>
<evidence type="ECO:0000256" key="5">
    <source>
        <dbReference type="ARBA" id="ARBA00022771"/>
    </source>
</evidence>
<evidence type="ECO:0000256" key="6">
    <source>
        <dbReference type="ARBA" id="ARBA00022833"/>
    </source>
</evidence>
<feature type="domain" description="C2H2-type" evidence="13">
    <location>
        <begin position="160"/>
        <end position="187"/>
    </location>
</feature>
<keyword evidence="3" id="KW-0479">Metal-binding</keyword>
<evidence type="ECO:0000256" key="1">
    <source>
        <dbReference type="ARBA" id="ARBA00003767"/>
    </source>
</evidence>
<evidence type="ECO:0000256" key="9">
    <source>
        <dbReference type="ARBA" id="ARBA00023163"/>
    </source>
</evidence>
<keyword evidence="9" id="KW-0804">Transcription</keyword>
<comment type="function">
    <text evidence="1">May be involved in transcriptional regulation.</text>
</comment>
<keyword evidence="8" id="KW-0238">DNA-binding</keyword>